<protein>
    <submittedName>
        <fullName evidence="1">Unnamed protein product</fullName>
    </submittedName>
</protein>
<name>A0A9W6YGW6_9STRA</name>
<dbReference type="OrthoDB" id="10467100at2759"/>
<comment type="caution">
    <text evidence="1">The sequence shown here is derived from an EMBL/GenBank/DDBJ whole genome shotgun (WGS) entry which is preliminary data.</text>
</comment>
<dbReference type="AlphaFoldDB" id="A0A9W6YGW6"/>
<dbReference type="Proteomes" id="UP001165121">
    <property type="component" value="Unassembled WGS sequence"/>
</dbReference>
<keyword evidence="2" id="KW-1185">Reference proteome</keyword>
<sequence length="68" mass="7434">MIAICDGHIYEQVDLQRVGDLDLCDTQPATQPGRTGVVSHLGDGSRAYPFRVGLTCLKQIRDYASIQA</sequence>
<evidence type="ECO:0000313" key="1">
    <source>
        <dbReference type="EMBL" id="GMF63936.1"/>
    </source>
</evidence>
<organism evidence="1 2">
    <name type="scientific">Phytophthora fragariaefolia</name>
    <dbReference type="NCBI Taxonomy" id="1490495"/>
    <lineage>
        <taxon>Eukaryota</taxon>
        <taxon>Sar</taxon>
        <taxon>Stramenopiles</taxon>
        <taxon>Oomycota</taxon>
        <taxon>Peronosporomycetes</taxon>
        <taxon>Peronosporales</taxon>
        <taxon>Peronosporaceae</taxon>
        <taxon>Phytophthora</taxon>
    </lineage>
</organism>
<proteinExistence type="predicted"/>
<accession>A0A9W6YGW6</accession>
<gene>
    <name evidence="1" type="ORF">Pfra01_002790600</name>
</gene>
<reference evidence="1" key="1">
    <citation type="submission" date="2023-04" db="EMBL/GenBank/DDBJ databases">
        <title>Phytophthora fragariaefolia NBRC 109709.</title>
        <authorList>
            <person name="Ichikawa N."/>
            <person name="Sato H."/>
            <person name="Tonouchi N."/>
        </authorList>
    </citation>
    <scope>NUCLEOTIDE SEQUENCE</scope>
    <source>
        <strain evidence="1">NBRC 109709</strain>
    </source>
</reference>
<dbReference type="EMBL" id="BSXT01007555">
    <property type="protein sequence ID" value="GMF63936.1"/>
    <property type="molecule type" value="Genomic_DNA"/>
</dbReference>
<evidence type="ECO:0000313" key="2">
    <source>
        <dbReference type="Proteomes" id="UP001165121"/>
    </source>
</evidence>